<dbReference type="InterPro" id="IPR004185">
    <property type="entry name" value="Glyco_hydro_13_lg-like_dom"/>
</dbReference>
<dbReference type="SUPFAM" id="SSF51445">
    <property type="entry name" value="(Trans)glycosidases"/>
    <property type="match status" value="1"/>
</dbReference>
<organism evidence="3 4">
    <name type="scientific">Clostridium perfringens</name>
    <dbReference type="NCBI Taxonomy" id="1502"/>
    <lineage>
        <taxon>Bacteria</taxon>
        <taxon>Bacillati</taxon>
        <taxon>Bacillota</taxon>
        <taxon>Clostridia</taxon>
        <taxon>Eubacteriales</taxon>
        <taxon>Clostridiaceae</taxon>
        <taxon>Clostridium</taxon>
    </lineage>
</organism>
<evidence type="ECO:0000313" key="4">
    <source>
        <dbReference type="Proteomes" id="UP001289066"/>
    </source>
</evidence>
<dbReference type="InterPro" id="IPR017853">
    <property type="entry name" value="GH"/>
</dbReference>
<dbReference type="AlphaFoldDB" id="A0AAW9J855"/>
<accession>A0AAW9J855</accession>
<feature type="non-terminal residue" evidence="3">
    <location>
        <position position="148"/>
    </location>
</feature>
<comment type="caution">
    <text evidence="3">The sequence shown here is derived from an EMBL/GenBank/DDBJ whole genome shotgun (WGS) entry which is preliminary data.</text>
</comment>
<dbReference type="EMBL" id="WNVG01001130">
    <property type="protein sequence ID" value="MDZ5034983.1"/>
    <property type="molecule type" value="Genomic_DNA"/>
</dbReference>
<feature type="non-terminal residue" evidence="3">
    <location>
        <position position="1"/>
    </location>
</feature>
<feature type="domain" description="Glycosyl hydrolase family 13 catalytic" evidence="1">
    <location>
        <begin position="87"/>
        <end position="148"/>
    </location>
</feature>
<protein>
    <submittedName>
        <fullName evidence="3">Alpha-glycosidase</fullName>
    </submittedName>
</protein>
<dbReference type="Pfam" id="PF02903">
    <property type="entry name" value="Alpha-amylase_N"/>
    <property type="match status" value="1"/>
</dbReference>
<dbReference type="Proteomes" id="UP001289066">
    <property type="component" value="Unassembled WGS sequence"/>
</dbReference>
<evidence type="ECO:0000313" key="3">
    <source>
        <dbReference type="EMBL" id="MDZ5034983.1"/>
    </source>
</evidence>
<dbReference type="PANTHER" id="PTHR10357">
    <property type="entry name" value="ALPHA-AMYLASE FAMILY MEMBER"/>
    <property type="match status" value="1"/>
</dbReference>
<dbReference type="GO" id="GO:0004553">
    <property type="term" value="F:hydrolase activity, hydrolyzing O-glycosyl compounds"/>
    <property type="evidence" value="ECO:0007669"/>
    <property type="project" value="InterPro"/>
</dbReference>
<dbReference type="GO" id="GO:0005975">
    <property type="term" value="P:carbohydrate metabolic process"/>
    <property type="evidence" value="ECO:0007669"/>
    <property type="project" value="InterPro"/>
</dbReference>
<dbReference type="InterPro" id="IPR006047">
    <property type="entry name" value="GH13_cat_dom"/>
</dbReference>
<feature type="domain" description="Glycoside hydrolase family 13 N-terminal Ig-like" evidence="2">
    <location>
        <begin position="4"/>
        <end position="68"/>
    </location>
</feature>
<dbReference type="InterPro" id="IPR013783">
    <property type="entry name" value="Ig-like_fold"/>
</dbReference>
<sequence>FNVVEMYIKNKTDLFDYYHVDISVDRNRYRYYFKLTDLYGNSFYLDERGIRNNEIDRKEATAFQYPYIAKGDLYDEVKWLQESVVYQIFVDRFCNGDSSNNPPNVLEWGEEVTRTSMFGGDLKGIINKLDYLMELGIDLIYLTPIFKS</sequence>
<name>A0AAW9J855_CLOPF</name>
<dbReference type="Pfam" id="PF00128">
    <property type="entry name" value="Alpha-amylase"/>
    <property type="match status" value="1"/>
</dbReference>
<dbReference type="CDD" id="cd02857">
    <property type="entry name" value="E_set_CDase_PDE_N"/>
    <property type="match status" value="1"/>
</dbReference>
<reference evidence="3" key="1">
    <citation type="submission" date="2019-11" db="EMBL/GenBank/DDBJ databases">
        <title>Characterization of Clostridium perfringens isolates from swine manure treated agricultural soils.</title>
        <authorList>
            <person name="Wushke S.T."/>
        </authorList>
    </citation>
    <scope>NUCLEOTIDE SEQUENCE</scope>
    <source>
        <strain evidence="3">X15</strain>
    </source>
</reference>
<gene>
    <name evidence="3" type="ORF">GNF81_20045</name>
</gene>
<dbReference type="Gene3D" id="2.60.40.10">
    <property type="entry name" value="Immunoglobulins"/>
    <property type="match status" value="1"/>
</dbReference>
<dbReference type="Gene3D" id="3.20.20.80">
    <property type="entry name" value="Glycosidases"/>
    <property type="match status" value="1"/>
</dbReference>
<proteinExistence type="predicted"/>
<evidence type="ECO:0000259" key="2">
    <source>
        <dbReference type="Pfam" id="PF02903"/>
    </source>
</evidence>
<evidence type="ECO:0000259" key="1">
    <source>
        <dbReference type="Pfam" id="PF00128"/>
    </source>
</evidence>